<dbReference type="PIRSF" id="PIRSF038994">
    <property type="entry name" value="NagA"/>
    <property type="match status" value="1"/>
</dbReference>
<evidence type="ECO:0000256" key="10">
    <source>
        <dbReference type="PIRSR" id="PIRSR038994-1"/>
    </source>
</evidence>
<evidence type="ECO:0000256" key="3">
    <source>
        <dbReference type="ARBA" id="ARBA00018029"/>
    </source>
</evidence>
<evidence type="ECO:0000256" key="11">
    <source>
        <dbReference type="PIRSR" id="PIRSR038994-3"/>
    </source>
</evidence>
<gene>
    <name evidence="13" type="ORF">CBF35_08525</name>
</gene>
<dbReference type="OrthoDB" id="9776488at2"/>
<evidence type="ECO:0000256" key="9">
    <source>
        <dbReference type="PIRNR" id="PIRNR038994"/>
    </source>
</evidence>
<dbReference type="SUPFAM" id="SSF51338">
    <property type="entry name" value="Composite domain of metallo-dependent hydrolases"/>
    <property type="match status" value="1"/>
</dbReference>
<keyword evidence="4 11" id="KW-0479">Metal-binding</keyword>
<dbReference type="InterPro" id="IPR032466">
    <property type="entry name" value="Metal_Hydrolase"/>
</dbReference>
<dbReference type="Gene3D" id="3.20.20.140">
    <property type="entry name" value="Metal-dependent hydrolases"/>
    <property type="match status" value="1"/>
</dbReference>
<feature type="domain" description="Amidohydrolase-related" evidence="12">
    <location>
        <begin position="57"/>
        <end position="380"/>
    </location>
</feature>
<evidence type="ECO:0000259" key="12">
    <source>
        <dbReference type="Pfam" id="PF01979"/>
    </source>
</evidence>
<dbReference type="NCBIfam" id="TIGR00221">
    <property type="entry name" value="nagA"/>
    <property type="match status" value="1"/>
</dbReference>
<keyword evidence="14" id="KW-1185">Reference proteome</keyword>
<dbReference type="Gene3D" id="2.30.40.10">
    <property type="entry name" value="Urease, subunit C, domain 1"/>
    <property type="match status" value="1"/>
</dbReference>
<dbReference type="InterPro" id="IPR003764">
    <property type="entry name" value="GlcNAc_6-P_deAcase"/>
</dbReference>
<dbReference type="Pfam" id="PF01979">
    <property type="entry name" value="Amidohydro_1"/>
    <property type="match status" value="1"/>
</dbReference>
<dbReference type="SUPFAM" id="SSF51556">
    <property type="entry name" value="Metallo-dependent hydrolases"/>
    <property type="match status" value="1"/>
</dbReference>
<organism evidence="13 14">
    <name type="scientific">Vagococcus salmoninarum</name>
    <dbReference type="NCBI Taxonomy" id="2739"/>
    <lineage>
        <taxon>Bacteria</taxon>
        <taxon>Bacillati</taxon>
        <taxon>Bacillota</taxon>
        <taxon>Bacilli</taxon>
        <taxon>Lactobacillales</taxon>
        <taxon>Enterococcaceae</taxon>
        <taxon>Vagococcus</taxon>
    </lineage>
</organism>
<dbReference type="GO" id="GO:0008448">
    <property type="term" value="F:N-acetylglucosamine-6-phosphate deacetylase activity"/>
    <property type="evidence" value="ECO:0007669"/>
    <property type="project" value="UniProtKB-EC"/>
</dbReference>
<comment type="pathway">
    <text evidence="8">Amino-sugar metabolism; N-acetylneuraminate degradation; D-fructose 6-phosphate from N-acetylneuraminate: step 4/5.</text>
</comment>
<feature type="binding site" evidence="11">
    <location>
        <position position="134"/>
    </location>
    <ligand>
        <name>Zn(2+)</name>
        <dbReference type="ChEBI" id="CHEBI:29105"/>
    </ligand>
</feature>
<dbReference type="InterPro" id="IPR011059">
    <property type="entry name" value="Metal-dep_hydrolase_composite"/>
</dbReference>
<evidence type="ECO:0000256" key="5">
    <source>
        <dbReference type="ARBA" id="ARBA00022801"/>
    </source>
</evidence>
<comment type="catalytic activity">
    <reaction evidence="7">
        <text>N-acetyl-D-glucosamine 6-phosphate + H2O = D-glucosamine 6-phosphate + acetate</text>
        <dbReference type="Rhea" id="RHEA:22936"/>
        <dbReference type="ChEBI" id="CHEBI:15377"/>
        <dbReference type="ChEBI" id="CHEBI:30089"/>
        <dbReference type="ChEBI" id="CHEBI:57513"/>
        <dbReference type="ChEBI" id="CHEBI:58725"/>
        <dbReference type="EC" id="3.5.1.25"/>
    </reaction>
</comment>
<evidence type="ECO:0000256" key="2">
    <source>
        <dbReference type="ARBA" id="ARBA00011899"/>
    </source>
</evidence>
<dbReference type="GeneID" id="98568413"/>
<sequence length="395" mass="42855">MTQTLITNLRQATQTDFETIALLLEDGKIADIYPDDHLPVGKADSKMKVVDGRNQLIIPGMLDVHIHGANNFDMMDGTIESIQAVSKKCAETGCTSFLVTSVSSSLADLFGMIKATKKVIGHEEGAKIVGIHLEGPYLNVEKKGMQNPQFLRHPNLSEMKAIFAEAEGLIKMVTIAPELPGGLELIDYLVEQEVVVAIAHSNASYEEATEAFEHGASHITHCFNAMPSIHHRSPGLVTAALENDQVSLQAIVDGVHLHPGIIRLMHKIKGPENLLLTTDALQAMGIGDGVYQFGGHEVTVSQGIARLKDGTLASSTVTMNQTLEYCTKYEIPLLDGIKMASETPARILKLTSLGKIAVGFDADLVLLDEHFNVTQTWLKGVPFYENFSPNPNPLG</sequence>
<evidence type="ECO:0000313" key="14">
    <source>
        <dbReference type="Proteomes" id="UP000287239"/>
    </source>
</evidence>
<protein>
    <recommendedName>
        <fullName evidence="3">N-acetylglucosamine-6-phosphate deacetylase</fullName>
        <ecNumber evidence="2">3.5.1.25</ecNumber>
    </recommendedName>
</protein>
<proteinExistence type="inferred from homology"/>
<feature type="binding site" evidence="11">
    <location>
        <position position="200"/>
    </location>
    <ligand>
        <name>Zn(2+)</name>
        <dbReference type="ChEBI" id="CHEBI:29105"/>
    </ligand>
</feature>
<feature type="active site" description="Proton donor/acceptor" evidence="10">
    <location>
        <position position="279"/>
    </location>
</feature>
<keyword evidence="5 9" id="KW-0378">Hydrolase</keyword>
<dbReference type="FunFam" id="3.20.20.140:FF:000004">
    <property type="entry name" value="N-acetylglucosamine-6-phosphate deacetylase"/>
    <property type="match status" value="1"/>
</dbReference>
<dbReference type="PANTHER" id="PTHR11113">
    <property type="entry name" value="N-ACETYLGLUCOSAMINE-6-PHOSPHATE DEACETYLASE"/>
    <property type="match status" value="1"/>
</dbReference>
<evidence type="ECO:0000313" key="13">
    <source>
        <dbReference type="EMBL" id="RST95220.1"/>
    </source>
</evidence>
<dbReference type="AlphaFoldDB" id="A0A429ZNC8"/>
<evidence type="ECO:0000256" key="7">
    <source>
        <dbReference type="ARBA" id="ARBA00047647"/>
    </source>
</evidence>
<dbReference type="CDD" id="cd00854">
    <property type="entry name" value="NagA"/>
    <property type="match status" value="1"/>
</dbReference>
<dbReference type="PANTHER" id="PTHR11113:SF14">
    <property type="entry name" value="N-ACETYLGLUCOSAMINE-6-PHOSPHATE DEACETYLASE"/>
    <property type="match status" value="1"/>
</dbReference>
<comment type="caution">
    <text evidence="13">The sequence shown here is derived from an EMBL/GenBank/DDBJ whole genome shotgun (WGS) entry which is preliminary data.</text>
</comment>
<dbReference type="InterPro" id="IPR006680">
    <property type="entry name" value="Amidohydro-rel"/>
</dbReference>
<reference evidence="13 14" key="1">
    <citation type="submission" date="2017-05" db="EMBL/GenBank/DDBJ databases">
        <title>Vagococcus spp. assemblies.</title>
        <authorList>
            <person name="Gulvik C.A."/>
        </authorList>
    </citation>
    <scope>NUCLEOTIDE SEQUENCE [LARGE SCALE GENOMIC DNA]</scope>
    <source>
        <strain evidence="13 14">NCFB 2777</strain>
    </source>
</reference>
<name>A0A429ZNC8_9ENTE</name>
<comment type="cofactor">
    <cofactor evidence="11">
        <name>a divalent metal cation</name>
        <dbReference type="ChEBI" id="CHEBI:60240"/>
    </cofactor>
    <text evidence="11">Binds 1 divalent metal cation per subunit.</text>
</comment>
<feature type="binding site" evidence="11">
    <location>
        <position position="221"/>
    </location>
    <ligand>
        <name>Zn(2+)</name>
        <dbReference type="ChEBI" id="CHEBI:29105"/>
    </ligand>
</feature>
<dbReference type="EMBL" id="NGJU01000011">
    <property type="protein sequence ID" value="RST95220.1"/>
    <property type="molecule type" value="Genomic_DNA"/>
</dbReference>
<dbReference type="GO" id="GO:0046872">
    <property type="term" value="F:metal ion binding"/>
    <property type="evidence" value="ECO:0007669"/>
    <property type="project" value="UniProtKB-KW"/>
</dbReference>
<keyword evidence="6 9" id="KW-0119">Carbohydrate metabolism</keyword>
<evidence type="ECO:0000256" key="6">
    <source>
        <dbReference type="ARBA" id="ARBA00023277"/>
    </source>
</evidence>
<evidence type="ECO:0000256" key="8">
    <source>
        <dbReference type="ARBA" id="ARBA00060590"/>
    </source>
</evidence>
<dbReference type="Proteomes" id="UP000287239">
    <property type="component" value="Unassembled WGS sequence"/>
</dbReference>
<dbReference type="GO" id="GO:0006046">
    <property type="term" value="P:N-acetylglucosamine catabolic process"/>
    <property type="evidence" value="ECO:0007669"/>
    <property type="project" value="TreeGrafter"/>
</dbReference>
<dbReference type="EC" id="3.5.1.25" evidence="2"/>
<evidence type="ECO:0000256" key="1">
    <source>
        <dbReference type="ARBA" id="ARBA00010716"/>
    </source>
</evidence>
<dbReference type="RefSeq" id="WP_126780099.1">
    <property type="nucleotide sequence ID" value="NZ_NGJU01000011.1"/>
</dbReference>
<comment type="similarity">
    <text evidence="1 9">Belongs to the metallo-dependent hydrolases superfamily. NagA family.</text>
</comment>
<accession>A0A429ZNC8</accession>
<evidence type="ECO:0000256" key="4">
    <source>
        <dbReference type="ARBA" id="ARBA00022723"/>
    </source>
</evidence>